<evidence type="ECO:0000313" key="3">
    <source>
        <dbReference type="Proteomes" id="UP000198412"/>
    </source>
</evidence>
<dbReference type="AlphaFoldDB" id="A0A238XHY7"/>
<evidence type="ECO:0000256" key="1">
    <source>
        <dbReference type="SAM" id="MobiDB-lite"/>
    </source>
</evidence>
<accession>A0A238XHY7</accession>
<dbReference type="EMBL" id="FZNX01000003">
    <property type="protein sequence ID" value="SNR58625.1"/>
    <property type="molecule type" value="Genomic_DNA"/>
</dbReference>
<name>A0A238XHY7_9FLAO</name>
<gene>
    <name evidence="2" type="ORF">SAMN04488111_1848</name>
</gene>
<dbReference type="PROSITE" id="PS51257">
    <property type="entry name" value="PROKAR_LIPOPROTEIN"/>
    <property type="match status" value="1"/>
</dbReference>
<organism evidence="2 3">
    <name type="scientific">Lutibacter flavus</name>
    <dbReference type="NCBI Taxonomy" id="691689"/>
    <lineage>
        <taxon>Bacteria</taxon>
        <taxon>Pseudomonadati</taxon>
        <taxon>Bacteroidota</taxon>
        <taxon>Flavobacteriia</taxon>
        <taxon>Flavobacteriales</taxon>
        <taxon>Flavobacteriaceae</taxon>
        <taxon>Lutibacter</taxon>
    </lineage>
</organism>
<reference evidence="3" key="1">
    <citation type="submission" date="2017-06" db="EMBL/GenBank/DDBJ databases">
        <authorList>
            <person name="Varghese N."/>
            <person name="Submissions S."/>
        </authorList>
    </citation>
    <scope>NUCLEOTIDE SEQUENCE [LARGE SCALE GENOMIC DNA]</scope>
    <source>
        <strain evidence="3">DSM 27993</strain>
    </source>
</reference>
<evidence type="ECO:0000313" key="2">
    <source>
        <dbReference type="EMBL" id="SNR58625.1"/>
    </source>
</evidence>
<keyword evidence="3" id="KW-1185">Reference proteome</keyword>
<feature type="region of interest" description="Disordered" evidence="1">
    <location>
        <begin position="127"/>
        <end position="149"/>
    </location>
</feature>
<dbReference type="Proteomes" id="UP000198412">
    <property type="component" value="Unassembled WGS sequence"/>
</dbReference>
<proteinExistence type="predicted"/>
<protein>
    <submittedName>
        <fullName evidence="2">Uncharacterized protein</fullName>
    </submittedName>
</protein>
<sequence length="176" mass="19775">MRIILLIIAASFTLFSCKTETKKVEENLQTTEAEAAEIPLLALGEFDAKAGAFVNKEVQIQGIVDHVCKHSGKKLLVVTDDGDVHITSDVRFEDSLKGSEILLTGVVVEERIDESYCLKMEEDNIKSHSEGASNQEQFNNKKKHIQQLRDQMKAENVDHISNYSLKYVSHNDVDLE</sequence>